<dbReference type="Proteomes" id="UP001595776">
    <property type="component" value="Unassembled WGS sequence"/>
</dbReference>
<protein>
    <submittedName>
        <fullName evidence="2">Pyridoxamine 5'-phosphate oxidase family protein</fullName>
    </submittedName>
</protein>
<dbReference type="SUPFAM" id="SSF50475">
    <property type="entry name" value="FMN-binding split barrel"/>
    <property type="match status" value="1"/>
</dbReference>
<dbReference type="Pfam" id="PF01243">
    <property type="entry name" value="PNPOx_N"/>
    <property type="match status" value="1"/>
</dbReference>
<dbReference type="InterPro" id="IPR011576">
    <property type="entry name" value="Pyridox_Oxase_N"/>
</dbReference>
<feature type="domain" description="Pyridoxamine 5'-phosphate oxidase N-terminal" evidence="1">
    <location>
        <begin position="8"/>
        <end position="130"/>
    </location>
</feature>
<organism evidence="2 3">
    <name type="scientific">Kordiimonas lipolytica</name>
    <dbReference type="NCBI Taxonomy" id="1662421"/>
    <lineage>
        <taxon>Bacteria</taxon>
        <taxon>Pseudomonadati</taxon>
        <taxon>Pseudomonadota</taxon>
        <taxon>Alphaproteobacteria</taxon>
        <taxon>Kordiimonadales</taxon>
        <taxon>Kordiimonadaceae</taxon>
        <taxon>Kordiimonas</taxon>
    </lineage>
</organism>
<proteinExistence type="predicted"/>
<dbReference type="RefSeq" id="WP_068152974.1">
    <property type="nucleotide sequence ID" value="NZ_JBHSCR010000003.1"/>
</dbReference>
<dbReference type="EMBL" id="JBHSCR010000003">
    <property type="protein sequence ID" value="MFC4347415.1"/>
    <property type="molecule type" value="Genomic_DNA"/>
</dbReference>
<dbReference type="PANTHER" id="PTHR39336">
    <property type="entry name" value="PYRIDOXAMINE PHOSPHATE OXIDASE FAMILY PROTEIN (AFU_ORTHOLOGUE AFUA_6G11440)"/>
    <property type="match status" value="1"/>
</dbReference>
<evidence type="ECO:0000313" key="3">
    <source>
        <dbReference type="Proteomes" id="UP001595776"/>
    </source>
</evidence>
<accession>A0ABV8U972</accession>
<name>A0ABV8U972_9PROT</name>
<comment type="caution">
    <text evidence="2">The sequence shown here is derived from an EMBL/GenBank/DDBJ whole genome shotgun (WGS) entry which is preliminary data.</text>
</comment>
<sequence length="180" mass="19969">MADFFDHITDKHKAFVEAQPMFFTASACAEGRINLSPKGMDCFRVLSPKLCGYLDMTGSGNETAAHIKNDGRITLMFNSFTRNALIYRIYGRGRVVRPHHDGFGALKANFPDQPGARQIILVDVESTQTSCGYAVPEMELVAERQTLVKSAERKGEDGIRAYQQEKNLVSIDGFDTGLND</sequence>
<gene>
    <name evidence="2" type="ORF">ACFO5Q_06115</name>
</gene>
<dbReference type="PANTHER" id="PTHR39336:SF1">
    <property type="entry name" value="PYRIDOXAMINE PHOSPHATE OXIDASE FAMILY PROTEIN (AFU_ORTHOLOGUE AFUA_6G11440)"/>
    <property type="match status" value="1"/>
</dbReference>
<dbReference type="InterPro" id="IPR012349">
    <property type="entry name" value="Split_barrel_FMN-bd"/>
</dbReference>
<dbReference type="Gene3D" id="2.30.110.10">
    <property type="entry name" value="Electron Transport, Fmn-binding Protein, Chain A"/>
    <property type="match status" value="1"/>
</dbReference>
<keyword evidence="3" id="KW-1185">Reference proteome</keyword>
<reference evidence="3" key="1">
    <citation type="journal article" date="2019" name="Int. J. Syst. Evol. Microbiol.">
        <title>The Global Catalogue of Microorganisms (GCM) 10K type strain sequencing project: providing services to taxonomists for standard genome sequencing and annotation.</title>
        <authorList>
            <consortium name="The Broad Institute Genomics Platform"/>
            <consortium name="The Broad Institute Genome Sequencing Center for Infectious Disease"/>
            <person name="Wu L."/>
            <person name="Ma J."/>
        </authorList>
    </citation>
    <scope>NUCLEOTIDE SEQUENCE [LARGE SCALE GENOMIC DNA]</scope>
    <source>
        <strain evidence="3">CGMCC 1.15304</strain>
    </source>
</reference>
<evidence type="ECO:0000259" key="1">
    <source>
        <dbReference type="Pfam" id="PF01243"/>
    </source>
</evidence>
<evidence type="ECO:0000313" key="2">
    <source>
        <dbReference type="EMBL" id="MFC4347415.1"/>
    </source>
</evidence>